<evidence type="ECO:0000256" key="6">
    <source>
        <dbReference type="ARBA" id="ARBA00023004"/>
    </source>
</evidence>
<dbReference type="InterPro" id="IPR050479">
    <property type="entry name" value="CYP11_CYP27_families"/>
</dbReference>
<dbReference type="GO" id="GO:0071375">
    <property type="term" value="P:cellular response to peptide hormone stimulus"/>
    <property type="evidence" value="ECO:0007669"/>
    <property type="project" value="TreeGrafter"/>
</dbReference>
<evidence type="ECO:0000256" key="7">
    <source>
        <dbReference type="ARBA" id="ARBA00023033"/>
    </source>
</evidence>
<comment type="similarity">
    <text evidence="2 9">Belongs to the cytochrome P450 family.</text>
</comment>
<evidence type="ECO:0000256" key="3">
    <source>
        <dbReference type="ARBA" id="ARBA00022617"/>
    </source>
</evidence>
<keyword evidence="7 9" id="KW-0503">Monooxygenase</keyword>
<dbReference type="CTD" id="1594"/>
<dbReference type="InterPro" id="IPR036396">
    <property type="entry name" value="Cyt_P450_sf"/>
</dbReference>
<keyword evidence="5 9" id="KW-0560">Oxidoreductase</keyword>
<feature type="binding site" description="axial binding residue" evidence="8">
    <location>
        <position position="461"/>
    </location>
    <ligand>
        <name>heme</name>
        <dbReference type="ChEBI" id="CHEBI:30413"/>
    </ligand>
    <ligandPart>
        <name>Fe</name>
        <dbReference type="ChEBI" id="CHEBI:18248"/>
    </ligandPart>
</feature>
<keyword evidence="6 8" id="KW-0408">Iron</keyword>
<dbReference type="GO" id="GO:0006700">
    <property type="term" value="P:C21-steroid hormone biosynthetic process"/>
    <property type="evidence" value="ECO:0007669"/>
    <property type="project" value="TreeGrafter"/>
</dbReference>
<protein>
    <submittedName>
        <fullName evidence="11">25-hydroxyvitamin D-1 alpha hydroxylase, mitochondrial</fullName>
    </submittedName>
</protein>
<dbReference type="PANTHER" id="PTHR24279">
    <property type="entry name" value="CYTOCHROME P450"/>
    <property type="match status" value="1"/>
</dbReference>
<dbReference type="PRINTS" id="PR00463">
    <property type="entry name" value="EP450I"/>
</dbReference>
<evidence type="ECO:0000256" key="2">
    <source>
        <dbReference type="ARBA" id="ARBA00010617"/>
    </source>
</evidence>
<evidence type="ECO:0000256" key="9">
    <source>
        <dbReference type="RuleBase" id="RU000461"/>
    </source>
</evidence>
<reference evidence="11" key="1">
    <citation type="submission" date="2025-08" db="UniProtKB">
        <authorList>
            <consortium name="RefSeq"/>
        </authorList>
    </citation>
    <scope>IDENTIFICATION</scope>
</reference>
<gene>
    <name evidence="11" type="primary">cyp27b1</name>
</gene>
<dbReference type="GO" id="GO:0020037">
    <property type="term" value="F:heme binding"/>
    <property type="evidence" value="ECO:0007669"/>
    <property type="project" value="InterPro"/>
</dbReference>
<evidence type="ECO:0000313" key="11">
    <source>
        <dbReference type="RefSeq" id="XP_030632588.1"/>
    </source>
</evidence>
<evidence type="ECO:0000256" key="5">
    <source>
        <dbReference type="ARBA" id="ARBA00023002"/>
    </source>
</evidence>
<dbReference type="GeneID" id="115814016"/>
<dbReference type="GO" id="GO:0006704">
    <property type="term" value="P:glucocorticoid biosynthetic process"/>
    <property type="evidence" value="ECO:0007669"/>
    <property type="project" value="TreeGrafter"/>
</dbReference>
<dbReference type="InterPro" id="IPR001128">
    <property type="entry name" value="Cyt_P450"/>
</dbReference>
<dbReference type="Gene3D" id="1.10.630.10">
    <property type="entry name" value="Cytochrome P450"/>
    <property type="match status" value="1"/>
</dbReference>
<evidence type="ECO:0000256" key="1">
    <source>
        <dbReference type="ARBA" id="ARBA00001971"/>
    </source>
</evidence>
<comment type="cofactor">
    <cofactor evidence="1 8">
        <name>heme</name>
        <dbReference type="ChEBI" id="CHEBI:30413"/>
    </cofactor>
</comment>
<name>A0A6J2VL31_CHACN</name>
<proteinExistence type="inferred from homology"/>
<dbReference type="GO" id="GO:0004497">
    <property type="term" value="F:monooxygenase activity"/>
    <property type="evidence" value="ECO:0007669"/>
    <property type="project" value="UniProtKB-KW"/>
</dbReference>
<dbReference type="PANTHER" id="PTHR24279:SF121">
    <property type="entry name" value="CYTOCHROME P450 FAMILY 27 SUBFAMILY B MEMBER 1"/>
    <property type="match status" value="1"/>
</dbReference>
<keyword evidence="3 8" id="KW-0349">Heme</keyword>
<dbReference type="InterPro" id="IPR017972">
    <property type="entry name" value="Cyt_P450_CS"/>
</dbReference>
<dbReference type="OrthoDB" id="3945418at2759"/>
<dbReference type="GO" id="GO:0034650">
    <property type="term" value="P:cortisol metabolic process"/>
    <property type="evidence" value="ECO:0007669"/>
    <property type="project" value="TreeGrafter"/>
</dbReference>
<evidence type="ECO:0000256" key="4">
    <source>
        <dbReference type="ARBA" id="ARBA00022723"/>
    </source>
</evidence>
<dbReference type="GO" id="GO:0016705">
    <property type="term" value="F:oxidoreductase activity, acting on paired donors, with incorporation or reduction of molecular oxygen"/>
    <property type="evidence" value="ECO:0007669"/>
    <property type="project" value="InterPro"/>
</dbReference>
<dbReference type="PRINTS" id="PR00385">
    <property type="entry name" value="P450"/>
</dbReference>
<dbReference type="PROSITE" id="PS00086">
    <property type="entry name" value="CYTOCHROME_P450"/>
    <property type="match status" value="1"/>
</dbReference>
<dbReference type="InterPro" id="IPR002401">
    <property type="entry name" value="Cyt_P450_E_grp-I"/>
</dbReference>
<sequence length="514" mass="58446">MSIARRMLQQALKVSGRSASPLIKCLERWVEGVSAAYARRNDTRQVKTLEEMPGPSVMSFAWDLFAKRGLSRLHELQLKGRGQYGPMWKASFGPILTVHVAEPELIEQVLRQEGQHPMRSDLSSWKDYRQLRGHGYGLLTAEGEEWQSVRSLLGKHMLRPKAVEAYDGTLNAVVTDLIAKLKLRSQQNPQSIVNDIAGEFYRFGLEGISSVLFESRIGCLDPVVPAETEQFIQSINTMFVMTLLTMAMPRWLHQLFPKPWDTFCRCWDYMFQFAKGHIDERLKEEAEKIARGEEVEGRYLTYFLSRAGMPMKSVYSNVTELLLAGVDTISSTLSWSLYELSRHPEIQDSLRQEVLGILSGRQIATAADVGRMPLMKAVVKEILRLYPVIPANARVISTRDIQVGGYLIPKNTLITLCHYATSRDPAHFPNPDVFVPQRWLTRNDGHHPYASVPFGVGKRSCIGRRIAELELYLAIARILVQFDVKPEPEAHVVRPMTRTLLVPESEINLQFIER</sequence>
<dbReference type="SUPFAM" id="SSF48264">
    <property type="entry name" value="Cytochrome P450"/>
    <property type="match status" value="1"/>
</dbReference>
<dbReference type="CDD" id="cd20648">
    <property type="entry name" value="CYP27B1"/>
    <property type="match status" value="1"/>
</dbReference>
<accession>A0A6J2VL31</accession>
<dbReference type="GO" id="GO:0005506">
    <property type="term" value="F:iron ion binding"/>
    <property type="evidence" value="ECO:0007669"/>
    <property type="project" value="InterPro"/>
</dbReference>
<dbReference type="GO" id="GO:0008203">
    <property type="term" value="P:cholesterol metabolic process"/>
    <property type="evidence" value="ECO:0007669"/>
    <property type="project" value="TreeGrafter"/>
</dbReference>
<dbReference type="FunFam" id="1.10.630.10:FF:000006">
    <property type="entry name" value="Cytochrome P450 302a1, mitochondrial"/>
    <property type="match status" value="1"/>
</dbReference>
<evidence type="ECO:0000313" key="10">
    <source>
        <dbReference type="Proteomes" id="UP000504632"/>
    </source>
</evidence>
<dbReference type="InParanoid" id="A0A6J2VL31"/>
<dbReference type="RefSeq" id="XP_030632588.1">
    <property type="nucleotide sequence ID" value="XM_030776728.1"/>
</dbReference>
<dbReference type="Proteomes" id="UP000504632">
    <property type="component" value="Chromosome 6"/>
</dbReference>
<keyword evidence="4 8" id="KW-0479">Metal-binding</keyword>
<keyword evidence="10" id="KW-1185">Reference proteome</keyword>
<organism evidence="10 11">
    <name type="scientific">Chanos chanos</name>
    <name type="common">Milkfish</name>
    <name type="synonym">Mugil chanos</name>
    <dbReference type="NCBI Taxonomy" id="29144"/>
    <lineage>
        <taxon>Eukaryota</taxon>
        <taxon>Metazoa</taxon>
        <taxon>Chordata</taxon>
        <taxon>Craniata</taxon>
        <taxon>Vertebrata</taxon>
        <taxon>Euteleostomi</taxon>
        <taxon>Actinopterygii</taxon>
        <taxon>Neopterygii</taxon>
        <taxon>Teleostei</taxon>
        <taxon>Ostariophysi</taxon>
        <taxon>Gonorynchiformes</taxon>
        <taxon>Chanidae</taxon>
        <taxon>Chanos</taxon>
    </lineage>
</organism>
<dbReference type="GO" id="GO:0042359">
    <property type="term" value="P:vitamin D metabolic process"/>
    <property type="evidence" value="ECO:0007669"/>
    <property type="project" value="UniProtKB-ARBA"/>
</dbReference>
<dbReference type="Pfam" id="PF00067">
    <property type="entry name" value="p450"/>
    <property type="match status" value="1"/>
</dbReference>
<dbReference type="AlphaFoldDB" id="A0A6J2VL31"/>
<evidence type="ECO:0000256" key="8">
    <source>
        <dbReference type="PIRSR" id="PIRSR602401-1"/>
    </source>
</evidence>
<dbReference type="GO" id="GO:0005743">
    <property type="term" value="C:mitochondrial inner membrane"/>
    <property type="evidence" value="ECO:0007669"/>
    <property type="project" value="TreeGrafter"/>
</dbReference>